<keyword evidence="4" id="KW-1185">Reference proteome</keyword>
<feature type="region of interest" description="Disordered" evidence="1">
    <location>
        <begin position="1388"/>
        <end position="1432"/>
    </location>
</feature>
<dbReference type="SUPFAM" id="SSF46565">
    <property type="entry name" value="Chaperone J-domain"/>
    <property type="match status" value="1"/>
</dbReference>
<feature type="compositionally biased region" description="Basic and acidic residues" evidence="1">
    <location>
        <begin position="1388"/>
        <end position="1403"/>
    </location>
</feature>
<feature type="compositionally biased region" description="Basic and acidic residues" evidence="1">
    <location>
        <begin position="2145"/>
        <end position="2157"/>
    </location>
</feature>
<dbReference type="PRINTS" id="PR00625">
    <property type="entry name" value="JDOMAIN"/>
</dbReference>
<dbReference type="GO" id="GO:0005789">
    <property type="term" value="C:endoplasmic reticulum membrane"/>
    <property type="evidence" value="ECO:0007669"/>
    <property type="project" value="TreeGrafter"/>
</dbReference>
<dbReference type="CDD" id="cd06257">
    <property type="entry name" value="DnaJ"/>
    <property type="match status" value="1"/>
</dbReference>
<feature type="region of interest" description="Disordered" evidence="1">
    <location>
        <begin position="2271"/>
        <end position="2305"/>
    </location>
</feature>
<dbReference type="EMBL" id="CAUJNA010003852">
    <property type="protein sequence ID" value="CAJ1411036.1"/>
    <property type="molecule type" value="Genomic_DNA"/>
</dbReference>
<feature type="compositionally biased region" description="Acidic residues" evidence="1">
    <location>
        <begin position="295"/>
        <end position="316"/>
    </location>
</feature>
<dbReference type="InterPro" id="IPR001623">
    <property type="entry name" value="DnaJ_domain"/>
</dbReference>
<protein>
    <recommendedName>
        <fullName evidence="2">J domain-containing protein</fullName>
    </recommendedName>
</protein>
<evidence type="ECO:0000313" key="4">
    <source>
        <dbReference type="Proteomes" id="UP001178507"/>
    </source>
</evidence>
<dbReference type="Gene3D" id="1.10.287.110">
    <property type="entry name" value="DnaJ domain"/>
    <property type="match status" value="1"/>
</dbReference>
<dbReference type="PROSITE" id="PS00636">
    <property type="entry name" value="DNAJ_1"/>
    <property type="match status" value="1"/>
</dbReference>
<reference evidence="3" key="1">
    <citation type="submission" date="2023-08" db="EMBL/GenBank/DDBJ databases">
        <authorList>
            <person name="Chen Y."/>
            <person name="Shah S."/>
            <person name="Dougan E. K."/>
            <person name="Thang M."/>
            <person name="Chan C."/>
        </authorList>
    </citation>
    <scope>NUCLEOTIDE SEQUENCE</scope>
</reference>
<dbReference type="InterPro" id="IPR051100">
    <property type="entry name" value="DnaJ_subfamily_B/C"/>
</dbReference>
<name>A0AA36NMF0_9DINO</name>
<dbReference type="GO" id="GO:0071218">
    <property type="term" value="P:cellular response to misfolded protein"/>
    <property type="evidence" value="ECO:0007669"/>
    <property type="project" value="TreeGrafter"/>
</dbReference>
<feature type="region of interest" description="Disordered" evidence="1">
    <location>
        <begin position="2137"/>
        <end position="2179"/>
    </location>
</feature>
<comment type="caution">
    <text evidence="3">The sequence shown here is derived from an EMBL/GenBank/DDBJ whole genome shotgun (WGS) entry which is preliminary data.</text>
</comment>
<feature type="region of interest" description="Disordered" evidence="1">
    <location>
        <begin position="3794"/>
        <end position="3842"/>
    </location>
</feature>
<evidence type="ECO:0000313" key="3">
    <source>
        <dbReference type="EMBL" id="CAJ1411036.1"/>
    </source>
</evidence>
<feature type="compositionally biased region" description="Basic and acidic residues" evidence="1">
    <location>
        <begin position="3806"/>
        <end position="3816"/>
    </location>
</feature>
<proteinExistence type="predicted"/>
<feature type="compositionally biased region" description="Basic and acidic residues" evidence="1">
    <location>
        <begin position="393"/>
        <end position="406"/>
    </location>
</feature>
<feature type="compositionally biased region" description="Basic and acidic residues" evidence="1">
    <location>
        <begin position="3523"/>
        <end position="3536"/>
    </location>
</feature>
<feature type="compositionally biased region" description="Polar residues" evidence="1">
    <location>
        <begin position="2271"/>
        <end position="2293"/>
    </location>
</feature>
<feature type="domain" description="J" evidence="2">
    <location>
        <begin position="2200"/>
        <end position="2271"/>
    </location>
</feature>
<gene>
    <name evidence="3" type="ORF">EVOR1521_LOCUS31715</name>
</gene>
<evidence type="ECO:0000256" key="1">
    <source>
        <dbReference type="SAM" id="MobiDB-lite"/>
    </source>
</evidence>
<dbReference type="PANTHER" id="PTHR43908">
    <property type="entry name" value="AT29763P-RELATED"/>
    <property type="match status" value="1"/>
</dbReference>
<organism evidence="3 4">
    <name type="scientific">Effrenium voratum</name>
    <dbReference type="NCBI Taxonomy" id="2562239"/>
    <lineage>
        <taxon>Eukaryota</taxon>
        <taxon>Sar</taxon>
        <taxon>Alveolata</taxon>
        <taxon>Dinophyceae</taxon>
        <taxon>Suessiales</taxon>
        <taxon>Symbiodiniaceae</taxon>
        <taxon>Effrenium</taxon>
    </lineage>
</organism>
<feature type="region of interest" description="Disordered" evidence="1">
    <location>
        <begin position="3497"/>
        <end position="3536"/>
    </location>
</feature>
<sequence length="3936" mass="430550">MSDADAVQTLATRLKKVIHLPLEYDVLFTESEVQVHSAPFGQVAGRLSAGTVQGYPAGEWLHLTGQEVSRLKGQGLLEGDFQDGWVQLAPSVAKLMPRWAQIDVEMVFLEALDLSWAGLVGEFVTYSVQWRLEGESEPSCAERTEAGSQAAQKEDARSGTLECTSSRALLHGLPPSTEIEVRVVAAVTGPEIDFNELEIIGSWTKISTGSALPSEDVEVLGDRDLLGGYRGGCLLSSCRGYLSASLHSSHAERCRRCGCSYEEHIELEGEPIKEMDEPFAKEQDAATVEGGATEPPEDTADLDDIGSSDDGFGEAEDGARADDSLEADASFEADASQADANLEEKDEDAWEDFLKAEEGEAEEAPVQVEPGLPSGHASSEMASGSQQALNPSDAHEDVCVSDESNKESVTAQEEVEHIENSILHAQSMLEDAIEYQVLAATPTYCKPSQLEAEESQLLEGETVAGFPALSHWIKLQPSEGDLDFVSHWVFQRPLEPTLQAKWCEIQVLRRKSGVLHVRWKGLITRRPCFTLYCLEWKSGSSQGCGLTLMPECTVAISKHEDAKFRVSAYLNGEDTIEVLGSWQECSFQEEPEDEQQADVSEEVEDIQPMDAEGEAVVSQESEQLNSEVKDAASAASRTDAGDLKTGTSVSAELFDFTDLDSADTVDTVAAAAAPSPEPVAPSTILPSEEACTPAPYLSMPPPSVGSGPEKAEYEVVHKAGVLVRSAPSRDARVCGRLSFSDRVSGLRTGASGLWLEVTWKGTTAWVLVDGAELGLGTLLRPVEKDSPEKPREVKEVKEVKAKTASVAGSRHAASLAQRLVSEPLEYVVLKPVKLYGEPKPAESQGELQVGESVQGYPGSMSWIRLARASETWAPTKFGKDTCLVPTWSKLKAENVYSEALEVSWQGLTARSPYVAAYSVEWRITPGEELPIGAAGQDFKKAGYSLSLKPRVILHGLPPGAAVQLRAGVRVASQKEGEADFRLLGLWQDFTTGSPLPQEEEREAARRMDPFGAVRGRCESSQCRGYVSDPEALASLGLNANSLVTKAICVRCGKPFEAHERVNASSKIVAAEAPAPAQFQPPIEHDNILRTYVVVHPMVFVRDRASVKGRTLGAMRQGDRVQGWPMSGWLRLSPDCAFAIAHDKQDAWILIHGAEVGLGHLLEEAKETDVHIAGKRLDTGRPVDKDVTRCEEAAMEATSVLVAPILYHVGDMAVPIHALPRANARQVGQLSSGATVKGFPAGGWTKLAEGDAHWVPTTIRGRPSLIPQWSSIRLQQAFEEALYLCWKELPSNEVTRYFLDWKLQGGSGHGKIDVPLGKTAVLLGNLRNGATVRVRVRAVVYSPAVPAGVTFLGGWTEVKCLSGLLGQESSRHGACSQYKVVEGIDSTEEERCRRCGHPRSEHTDNQAPEEASDHQPEPVAPEIEKPLSESDGPEEHFQVAVTTVYARSQPSTTAAPVGFVHKGTLLSGKVKDGWLSMSPECCQRLLAKTQAFVATEGRFVARHDLGALLVPASSTVQESRHRSSDEGAKRSAESLRLRAERACQVLNGEPLDFQVVSEKAVVRETPDSNSGMKSALKKGEIVRGFPSGSWLRLRGDAGWAPIETLGSGAALYMQAVWSKLHVKQAFMEAMILEWPGLKIDQKVTYAVEWRSPSGAGGHTVSKLNKIHLTGLPADGSFSMRVLACVTSDAQGVTPLRLNGPWIEAAGLAAADRPGSRHGDANLDPLGEVRGECQAAKCSGYLAPEDSASYVNDPKSTLCRRCGHAFLEHKKGEKHGRSASVRAQPGVREAPSTLKGYLATYVVEHRAILLRSKPSTKADKLGIVCKGQVLKGYEMEGWLQITRESSAKAGVSGGRIAWALIDGKEVGLGVLLRPLKPGETPQKDRQESDDEKIAWRAEDIYISSLEFEVMHKTVSVRRRPNVSAKSLGIVKEGDRVFGYPKENWLQTTRKFRQKELGWIRMDGSDMGQGLLLQCTALKPQVAKCFAEALLISWQHLPVKSALYTLEWMSQDRKSTHVALDKTKSNTGKIQGLAADSTYYFRVSVQILVPGMSADKPQSVCAKISSEWGEAQTGLPVDVTEQTSMSFDPLAKIRGKCGDCKHCENFILSKYSYLMHLDQVLCRRCGCACTSHEVVGEYGKSHAQWTKENAERRQREDQRRQAGNKKSPAAIPEIPCQPWQPDDAPAGATKVEYVIRKVKEARNFYETLGVKPSAAAKDIRNAYRQIALRIHPDKVGSDTDPKVLAQSEAAFKLVSSAYEVLGDEGKRASYNHTTRLQSKASPAQQTGPRTTAPSSSAKRENWPGGSRSAAEVDFTVSHAISGEELRITMNKGTSVMGLKRAMCKRLKRGPPEAMDICDASGVILEDDHRFTAAQALFCIGISLGPPKTLKLEVRDHRTGARLYLEVLDTVSMESLRKKVARELEVKEKEIQIGHQKYTGKGSARRFEALPSDELLNGRRTVYVNGNGVLIYLNLEQALQLQRDLIVAYSQPKFQLELGELLQTYPMPESITQMKFREAFGKLVRIAQKETLRRWGFEGDFAAQNMMTAFAKVGHEAEVYTLSLEIDKLLRITSGGMIAAPIKSRVGEAKVQVDRAKAKAEPQPKATSRAQETKVRSEPKGPVTITVRQAVEEEEGVPAPSMKVVVPADANMRKVKQAIAERLGMKRTTSIKLVFDLHGRAAKLRKSAATDSGMTFASFKDDELIGSRREVLMLGADLRQAVHPGRPAQASSNFGEAVVVTLQEASAQREAQVMVYTSSTMHDVKIAAAKRLERWDIFQSGRLAQLVQGQLQRLHEQDVVGTRRTFIMEGTDLLHKNLKDVLSTPQSKQDEALSPLPVLISVIHAVDGDKVVLSLPATASMAEVKSALAEKSEHKQQVLAEGKLVSKVGDRLEEYASGEIIAQRRTLFFTGCKLRNLPPAEVPFSVGSRHSETMKVTIRKAVEEAEGPAEVNLEVPPNATCRDVRDELSRWLGRPELKRNAKLVMREGSGDLRPYEDAEKVRKHQVLLLLGEGLQAAPWSPAAAEAKKAARLPPQQAVLLLLELHQATKDEKFIEVLDQIDACRAAKAENWEEESNELFAKGLTRVWGTALERRGFSAGEDGFQAMFRVISAYGRRDSVRRAARDVEQALRFKPGDFFGLEETQLPQGGLSPEQAEELLSGMLTLLQSPQFQENLDAIGHLPDTSRRQGLGMHFAVACKELVNEHFGYKSGKEGFGQMFEDVWMNRQDPAVAMLAEECEHLLRVPLGSWFGFTQESASVDASNALERLGRRHFTDLPEKAADVEQAEEVQVHVQINDLKDIPNGEVMVQVLRTATVREVKEAVAWQILTKEATGIMPTASQVAEVSGKGMMAATIGDSIAVDLLADDAMLEDRRRMLWVSEDEAAELLPDDSDDFAYLFPNALEEPAKSPGQQPDNEEEVALGEVALGEVALGEVALGEVALEEVAEVAEVTEVAEQTKIQDQEAEEEMEEVEEVEDVAEVKEVVNAKEVEEVEEVEDVEEVEEVEDDEVEDVEEVEDAEEVEDVEDSRIEQEDKSSKEVLAHAEREQDTLLFELPSGTTDWQVEVLNKFLHLVDGRIGDTPPGASPIRLLADLEPAAKETEGPQLTVRVQSVTADGLGGSFHISLPSDGTVGLLREMLTKRCGGGAVAAHIRLVRRFTEVLFLPLEDQDAIADIVGKHELLLVGLDLAGVEGEEQMEETNIEANEGPQVSESIALLTAAMELLENPEVQERLMSLDAVSELLASWEPPWILEGFEELDTSTLSTVPGSTIHKWAESFCDLVSRMRTAQQDIFDEVLEEDPDSSLAQVLPDKELDSESTKQEVTGELEQQAHPEPEMEPEQEQEPDQDFDADIVMVEMEHARTGHRLAVAVASRASLGEVKAALSAALGLQNATGLRISTCKDSSDALCDDAFLSGRARLFFEGPEDDEVIDVVSEEQDQ</sequence>
<feature type="region of interest" description="Disordered" evidence="1">
    <location>
        <begin position="2590"/>
        <end position="2616"/>
    </location>
</feature>
<feature type="region of interest" description="Disordered" evidence="1">
    <location>
        <begin position="359"/>
        <end position="406"/>
    </location>
</feature>
<dbReference type="SMART" id="SM00271">
    <property type="entry name" value="DnaJ"/>
    <property type="match status" value="1"/>
</dbReference>
<dbReference type="Pfam" id="PF00226">
    <property type="entry name" value="DnaJ"/>
    <property type="match status" value="1"/>
</dbReference>
<feature type="compositionally biased region" description="Polar residues" evidence="1">
    <location>
        <begin position="376"/>
        <end position="390"/>
    </location>
</feature>
<feature type="compositionally biased region" description="Basic and acidic residues" evidence="1">
    <location>
        <begin position="1410"/>
        <end position="1432"/>
    </location>
</feature>
<feature type="region of interest" description="Disordered" evidence="1">
    <location>
        <begin position="281"/>
        <end position="328"/>
    </location>
</feature>
<accession>A0AA36NMF0</accession>
<dbReference type="Proteomes" id="UP001178507">
    <property type="component" value="Unassembled WGS sequence"/>
</dbReference>
<dbReference type="InterPro" id="IPR018253">
    <property type="entry name" value="DnaJ_domain_CS"/>
</dbReference>
<feature type="compositionally biased region" description="Acidic residues" evidence="1">
    <location>
        <begin position="3832"/>
        <end position="3842"/>
    </location>
</feature>
<dbReference type="PANTHER" id="PTHR43908:SF3">
    <property type="entry name" value="AT29763P-RELATED"/>
    <property type="match status" value="1"/>
</dbReference>
<dbReference type="GO" id="GO:0030544">
    <property type="term" value="F:Hsp70 protein binding"/>
    <property type="evidence" value="ECO:0007669"/>
    <property type="project" value="TreeGrafter"/>
</dbReference>
<dbReference type="PROSITE" id="PS50076">
    <property type="entry name" value="DNAJ_2"/>
    <property type="match status" value="1"/>
</dbReference>
<dbReference type="InterPro" id="IPR036869">
    <property type="entry name" value="J_dom_sf"/>
</dbReference>
<feature type="region of interest" description="Disordered" evidence="1">
    <location>
        <begin position="610"/>
        <end position="643"/>
    </location>
</feature>
<feature type="compositionally biased region" description="Acidic residues" evidence="1">
    <location>
        <begin position="3497"/>
        <end position="3522"/>
    </location>
</feature>
<evidence type="ECO:0000259" key="2">
    <source>
        <dbReference type="PROSITE" id="PS50076"/>
    </source>
</evidence>